<protein>
    <recommendedName>
        <fullName evidence="8">Major facilitator superfamily (MFS) profile domain-containing protein</fullName>
    </recommendedName>
</protein>
<feature type="transmembrane region" description="Helical" evidence="7">
    <location>
        <begin position="141"/>
        <end position="163"/>
    </location>
</feature>
<proteinExistence type="predicted"/>
<feature type="transmembrane region" description="Helical" evidence="7">
    <location>
        <begin position="21"/>
        <end position="43"/>
    </location>
</feature>
<dbReference type="AlphaFoldDB" id="A0A1F5SPE1"/>
<comment type="caution">
    <text evidence="9">The sequence shown here is derived from an EMBL/GenBank/DDBJ whole genome shotgun (WGS) entry which is preliminary data.</text>
</comment>
<dbReference type="STRING" id="1797995.A2242_01445"/>
<accession>A0A1F5SPE1</accession>
<keyword evidence="2" id="KW-0813">Transport</keyword>
<evidence type="ECO:0000313" key="10">
    <source>
        <dbReference type="Proteomes" id="UP000178925"/>
    </source>
</evidence>
<evidence type="ECO:0000256" key="7">
    <source>
        <dbReference type="SAM" id="Phobius"/>
    </source>
</evidence>
<sequence>MLAASTFVRSKPNIFWKFLPFWFFLIFFKFGASLHYTIISPLGEKLLPLWLVGLLIGGGALVQLLLDVPAGHLLDRYGYRRFLKIATINFFIAAVCFAFPLTRATYLLSLFFATFGWLFFGPGINAYILSHAPQTHAGKFISLRDVFGSVGVVLASMALPFVLIFSPQYTGFILSILFLLALIAIFFSPKDHQSVHAEIKLETQHHYIHRHYLGTTLRAIKKLNPASAMLLLLNFSASFFYGIIWFVVPLVIVHQANAGLLSVGLGMFDFAIVVLGFIFGKLADTANRRTLIFFGLLLFSLSGMFLGFNFSWLFLLFGFLSTSGDEMASISLWSWLHKLDKNHANNGVIAGVINLSDDFGWMVGPAAAGLLYGLVGPSWAILIGAVPIFLTWIIYQFMVRGQTLAIVNLNQIPAKPHRARHKM</sequence>
<feature type="transmembrane region" description="Helical" evidence="7">
    <location>
        <begin position="49"/>
        <end position="70"/>
    </location>
</feature>
<dbReference type="InterPro" id="IPR011701">
    <property type="entry name" value="MFS"/>
</dbReference>
<gene>
    <name evidence="9" type="ORF">A2242_01445</name>
</gene>
<feature type="transmembrane region" description="Helical" evidence="7">
    <location>
        <begin position="107"/>
        <end position="129"/>
    </location>
</feature>
<dbReference type="GO" id="GO:0005886">
    <property type="term" value="C:plasma membrane"/>
    <property type="evidence" value="ECO:0007669"/>
    <property type="project" value="UniProtKB-SubCell"/>
</dbReference>
<dbReference type="InterPro" id="IPR050171">
    <property type="entry name" value="MFS_Transporters"/>
</dbReference>
<feature type="transmembrane region" description="Helical" evidence="7">
    <location>
        <begin position="370"/>
        <end position="395"/>
    </location>
</feature>
<feature type="transmembrane region" description="Helical" evidence="7">
    <location>
        <begin position="258"/>
        <end position="279"/>
    </location>
</feature>
<dbReference type="PANTHER" id="PTHR23517:SF3">
    <property type="entry name" value="INTEGRAL MEMBRANE TRANSPORT PROTEIN"/>
    <property type="match status" value="1"/>
</dbReference>
<keyword evidence="3" id="KW-1003">Cell membrane</keyword>
<feature type="transmembrane region" description="Helical" evidence="7">
    <location>
        <begin position="228"/>
        <end position="252"/>
    </location>
</feature>
<keyword evidence="6 7" id="KW-0472">Membrane</keyword>
<evidence type="ECO:0000256" key="2">
    <source>
        <dbReference type="ARBA" id="ARBA00022448"/>
    </source>
</evidence>
<evidence type="ECO:0000313" key="9">
    <source>
        <dbReference type="EMBL" id="OGF28416.1"/>
    </source>
</evidence>
<name>A0A1F5SPE1_9BACT</name>
<dbReference type="EMBL" id="MFGC01000010">
    <property type="protein sequence ID" value="OGF28416.1"/>
    <property type="molecule type" value="Genomic_DNA"/>
</dbReference>
<reference evidence="9 10" key="1">
    <citation type="journal article" date="2016" name="Nat. Commun.">
        <title>Thousands of microbial genomes shed light on interconnected biogeochemical processes in an aquifer system.</title>
        <authorList>
            <person name="Anantharaman K."/>
            <person name="Brown C.T."/>
            <person name="Hug L.A."/>
            <person name="Sharon I."/>
            <person name="Castelle C.J."/>
            <person name="Probst A.J."/>
            <person name="Thomas B.C."/>
            <person name="Singh A."/>
            <person name="Wilkins M.J."/>
            <person name="Karaoz U."/>
            <person name="Brodie E.L."/>
            <person name="Williams K.H."/>
            <person name="Hubbard S.S."/>
            <person name="Banfield J.F."/>
        </authorList>
    </citation>
    <scope>NUCLEOTIDE SEQUENCE [LARGE SCALE GENOMIC DNA]</scope>
</reference>
<dbReference type="PROSITE" id="PS50850">
    <property type="entry name" value="MFS"/>
    <property type="match status" value="1"/>
</dbReference>
<feature type="transmembrane region" description="Helical" evidence="7">
    <location>
        <begin position="169"/>
        <end position="187"/>
    </location>
</feature>
<dbReference type="Pfam" id="PF07690">
    <property type="entry name" value="MFS_1"/>
    <property type="match status" value="1"/>
</dbReference>
<dbReference type="Gene3D" id="1.20.1250.20">
    <property type="entry name" value="MFS general substrate transporter like domains"/>
    <property type="match status" value="1"/>
</dbReference>
<dbReference type="InterPro" id="IPR020846">
    <property type="entry name" value="MFS_dom"/>
</dbReference>
<feature type="transmembrane region" description="Helical" evidence="7">
    <location>
        <begin position="82"/>
        <end position="101"/>
    </location>
</feature>
<organism evidence="9 10">
    <name type="scientific">Candidatus Falkowbacteria bacterium RIFOXYA2_FULL_47_9</name>
    <dbReference type="NCBI Taxonomy" id="1797995"/>
    <lineage>
        <taxon>Bacteria</taxon>
        <taxon>Candidatus Falkowiibacteriota</taxon>
    </lineage>
</organism>
<keyword evidence="4 7" id="KW-0812">Transmembrane</keyword>
<evidence type="ECO:0000256" key="1">
    <source>
        <dbReference type="ARBA" id="ARBA00004651"/>
    </source>
</evidence>
<evidence type="ECO:0000256" key="3">
    <source>
        <dbReference type="ARBA" id="ARBA00022475"/>
    </source>
</evidence>
<dbReference type="SUPFAM" id="SSF103473">
    <property type="entry name" value="MFS general substrate transporter"/>
    <property type="match status" value="1"/>
</dbReference>
<keyword evidence="5 7" id="KW-1133">Transmembrane helix</keyword>
<feature type="transmembrane region" description="Helical" evidence="7">
    <location>
        <begin position="291"/>
        <end position="317"/>
    </location>
</feature>
<evidence type="ECO:0000259" key="8">
    <source>
        <dbReference type="PROSITE" id="PS50850"/>
    </source>
</evidence>
<feature type="domain" description="Major facilitator superfamily (MFS) profile" evidence="8">
    <location>
        <begin position="1"/>
        <end position="403"/>
    </location>
</feature>
<evidence type="ECO:0000256" key="4">
    <source>
        <dbReference type="ARBA" id="ARBA00022692"/>
    </source>
</evidence>
<evidence type="ECO:0000256" key="5">
    <source>
        <dbReference type="ARBA" id="ARBA00022989"/>
    </source>
</evidence>
<dbReference type="GO" id="GO:0022857">
    <property type="term" value="F:transmembrane transporter activity"/>
    <property type="evidence" value="ECO:0007669"/>
    <property type="project" value="InterPro"/>
</dbReference>
<evidence type="ECO:0000256" key="6">
    <source>
        <dbReference type="ARBA" id="ARBA00023136"/>
    </source>
</evidence>
<dbReference type="PANTHER" id="PTHR23517">
    <property type="entry name" value="RESISTANCE PROTEIN MDTM, PUTATIVE-RELATED-RELATED"/>
    <property type="match status" value="1"/>
</dbReference>
<dbReference type="Proteomes" id="UP000178925">
    <property type="component" value="Unassembled WGS sequence"/>
</dbReference>
<dbReference type="InterPro" id="IPR036259">
    <property type="entry name" value="MFS_trans_sf"/>
</dbReference>
<comment type="subcellular location">
    <subcellularLocation>
        <location evidence="1">Cell membrane</location>
        <topology evidence="1">Multi-pass membrane protein</topology>
    </subcellularLocation>
</comment>